<dbReference type="InterPro" id="IPR001810">
    <property type="entry name" value="F-box_dom"/>
</dbReference>
<dbReference type="CDD" id="cd22157">
    <property type="entry name" value="F-box_AtFBW1-like"/>
    <property type="match status" value="1"/>
</dbReference>
<gene>
    <name evidence="2" type="ORF">CARUB_v10019309mg</name>
</gene>
<dbReference type="PROSITE" id="PS50181">
    <property type="entry name" value="FBOX"/>
    <property type="match status" value="1"/>
</dbReference>
<dbReference type="InterPro" id="IPR050796">
    <property type="entry name" value="SCF_F-box_component"/>
</dbReference>
<reference evidence="3" key="1">
    <citation type="journal article" date="2013" name="Nat. Genet.">
        <title>The Capsella rubella genome and the genomic consequences of rapid mating system evolution.</title>
        <authorList>
            <person name="Slotte T."/>
            <person name="Hazzouri K.M."/>
            <person name="Agren J.A."/>
            <person name="Koenig D."/>
            <person name="Maumus F."/>
            <person name="Guo Y.L."/>
            <person name="Steige K."/>
            <person name="Platts A.E."/>
            <person name="Escobar J.S."/>
            <person name="Newman L.K."/>
            <person name="Wang W."/>
            <person name="Mandakova T."/>
            <person name="Vello E."/>
            <person name="Smith L.M."/>
            <person name="Henz S.R."/>
            <person name="Steffen J."/>
            <person name="Takuno S."/>
            <person name="Brandvain Y."/>
            <person name="Coop G."/>
            <person name="Andolfatto P."/>
            <person name="Hu T.T."/>
            <person name="Blanchette M."/>
            <person name="Clark R.M."/>
            <person name="Quesneville H."/>
            <person name="Nordborg M."/>
            <person name="Gaut B.S."/>
            <person name="Lysak M.A."/>
            <person name="Jenkins J."/>
            <person name="Grimwood J."/>
            <person name="Chapman J."/>
            <person name="Prochnik S."/>
            <person name="Shu S."/>
            <person name="Rokhsar D."/>
            <person name="Schmutz J."/>
            <person name="Weigel D."/>
            <person name="Wright S.I."/>
        </authorList>
    </citation>
    <scope>NUCLEOTIDE SEQUENCE [LARGE SCALE GENOMIC DNA]</scope>
    <source>
        <strain evidence="3">cv. Monte Gargano</strain>
    </source>
</reference>
<dbReference type="EMBL" id="KB870809">
    <property type="protein sequence ID" value="EOA25927.1"/>
    <property type="molecule type" value="Genomic_DNA"/>
</dbReference>
<dbReference type="Proteomes" id="UP000029121">
    <property type="component" value="Unassembled WGS sequence"/>
</dbReference>
<protein>
    <recommendedName>
        <fullName evidence="1">F-box domain-containing protein</fullName>
    </recommendedName>
</protein>
<keyword evidence="3" id="KW-1185">Reference proteome</keyword>
<name>R0FSU5_9BRAS</name>
<accession>R0FSU5</accession>
<dbReference type="SUPFAM" id="SSF81383">
    <property type="entry name" value="F-box domain"/>
    <property type="match status" value="1"/>
</dbReference>
<dbReference type="SMART" id="SM00256">
    <property type="entry name" value="FBOX"/>
    <property type="match status" value="1"/>
</dbReference>
<dbReference type="InterPro" id="IPR036047">
    <property type="entry name" value="F-box-like_dom_sf"/>
</dbReference>
<sequence length="231" mass="27182">MNSIPEELLTIILSKLPIKTFTTFKLVCKQWDSILDSPYFRDLFHSTHQNSSWSLMSSDYEKEHIVQYRFNSWGLERSLGSYISSFLTKKFGSQRHKYRVWSYAEVGLILISEVKYHGKNRSLYVANPITHECIKIPSHNAHHKVYSWPLGITTRTEKGVVLDYKVVLYRKNNLLIYSSHTCLWSVYKTVYNPSMYLKSPIILHGTFHWVTYIIGMDEDVVVSFNERSKFH</sequence>
<evidence type="ECO:0000259" key="1">
    <source>
        <dbReference type="PROSITE" id="PS50181"/>
    </source>
</evidence>
<dbReference type="Pfam" id="PF00646">
    <property type="entry name" value="F-box"/>
    <property type="match status" value="1"/>
</dbReference>
<organism evidence="2 3">
    <name type="scientific">Capsella rubella</name>
    <dbReference type="NCBI Taxonomy" id="81985"/>
    <lineage>
        <taxon>Eukaryota</taxon>
        <taxon>Viridiplantae</taxon>
        <taxon>Streptophyta</taxon>
        <taxon>Embryophyta</taxon>
        <taxon>Tracheophyta</taxon>
        <taxon>Spermatophyta</taxon>
        <taxon>Magnoliopsida</taxon>
        <taxon>eudicotyledons</taxon>
        <taxon>Gunneridae</taxon>
        <taxon>Pentapetalae</taxon>
        <taxon>rosids</taxon>
        <taxon>malvids</taxon>
        <taxon>Brassicales</taxon>
        <taxon>Brassicaceae</taxon>
        <taxon>Camelineae</taxon>
        <taxon>Capsella</taxon>
    </lineage>
</organism>
<dbReference type="PANTHER" id="PTHR31672">
    <property type="entry name" value="BNACNNG10540D PROTEIN"/>
    <property type="match status" value="1"/>
</dbReference>
<proteinExistence type="predicted"/>
<dbReference type="Gene3D" id="1.20.1280.50">
    <property type="match status" value="1"/>
</dbReference>
<feature type="domain" description="F-box" evidence="1">
    <location>
        <begin position="1"/>
        <end position="43"/>
    </location>
</feature>
<dbReference type="AlphaFoldDB" id="R0FSU5"/>
<evidence type="ECO:0000313" key="2">
    <source>
        <dbReference type="EMBL" id="EOA25927.1"/>
    </source>
</evidence>
<evidence type="ECO:0000313" key="3">
    <source>
        <dbReference type="Proteomes" id="UP000029121"/>
    </source>
</evidence>
<dbReference type="STRING" id="81985.R0FSU5"/>
<dbReference type="Pfam" id="PF24750">
    <property type="entry name" value="b-prop_At3g26010-like"/>
    <property type="match status" value="1"/>
</dbReference>
<dbReference type="InterPro" id="IPR056592">
    <property type="entry name" value="Beta-prop_At3g26010-like"/>
</dbReference>